<dbReference type="EMBL" id="ABYI02000019">
    <property type="protein sequence ID" value="EEG74706.1"/>
    <property type="molecule type" value="Genomic_DNA"/>
</dbReference>
<accession>C0BZX8</accession>
<sequence>MIIAVPVCRRSTARVPGHAGTVFFTEKSYNRHRDFKKIF</sequence>
<dbReference type="AlphaFoldDB" id="C0BZX8"/>
<comment type="caution">
    <text evidence="1">The sequence shown here is derived from an EMBL/GenBank/DDBJ whole genome shotgun (WGS) entry which is preliminary data.</text>
</comment>
<gene>
    <name evidence="1" type="ORF">CLOHYLEM_05370</name>
</gene>
<organism evidence="1 2">
    <name type="scientific">[Clostridium] hylemonae DSM 15053</name>
    <dbReference type="NCBI Taxonomy" id="553973"/>
    <lineage>
        <taxon>Bacteria</taxon>
        <taxon>Bacillati</taxon>
        <taxon>Bacillota</taxon>
        <taxon>Clostridia</taxon>
        <taxon>Lachnospirales</taxon>
        <taxon>Lachnospiraceae</taxon>
    </lineage>
</organism>
<proteinExistence type="predicted"/>
<dbReference type="Proteomes" id="UP000004893">
    <property type="component" value="Unassembled WGS sequence"/>
</dbReference>
<reference evidence="1" key="2">
    <citation type="submission" date="2013-06" db="EMBL/GenBank/DDBJ databases">
        <title>Draft genome sequence of Clostridium hylemonae (DSM 15053).</title>
        <authorList>
            <person name="Sudarsanam P."/>
            <person name="Ley R."/>
            <person name="Guruge J."/>
            <person name="Turnbaugh P.J."/>
            <person name="Mahowald M."/>
            <person name="Liep D."/>
            <person name="Gordon J."/>
        </authorList>
    </citation>
    <scope>NUCLEOTIDE SEQUENCE</scope>
    <source>
        <strain evidence="1">DSM 15053</strain>
    </source>
</reference>
<protein>
    <submittedName>
        <fullName evidence="1">Uncharacterized protein</fullName>
    </submittedName>
</protein>
<dbReference type="HOGENOM" id="CLU_3307364_0_0_9"/>
<evidence type="ECO:0000313" key="2">
    <source>
        <dbReference type="Proteomes" id="UP000004893"/>
    </source>
</evidence>
<keyword evidence="2" id="KW-1185">Reference proteome</keyword>
<evidence type="ECO:0000313" key="1">
    <source>
        <dbReference type="EMBL" id="EEG74706.1"/>
    </source>
</evidence>
<name>C0BZX8_9FIRM</name>
<reference evidence="1" key="1">
    <citation type="submission" date="2009-02" db="EMBL/GenBank/DDBJ databases">
        <authorList>
            <person name="Fulton L."/>
            <person name="Clifton S."/>
            <person name="Fulton B."/>
            <person name="Xu J."/>
            <person name="Minx P."/>
            <person name="Pepin K.H."/>
            <person name="Johnson M."/>
            <person name="Bhonagiri V."/>
            <person name="Nash W.E."/>
            <person name="Mardis E.R."/>
            <person name="Wilson R.K."/>
        </authorList>
    </citation>
    <scope>NUCLEOTIDE SEQUENCE [LARGE SCALE GENOMIC DNA]</scope>
    <source>
        <strain evidence="1">DSM 15053</strain>
    </source>
</reference>